<dbReference type="GO" id="GO:0032116">
    <property type="term" value="C:SMC loading complex"/>
    <property type="evidence" value="ECO:0000250"/>
    <property type="project" value="UniProtKB"/>
</dbReference>
<dbReference type="Pfam" id="PF12765">
    <property type="entry name" value="Cohesin_HEAT"/>
    <property type="match status" value="1"/>
</dbReference>
<dbReference type="FunCoup" id="B4JPM4">
    <property type="interactions" value="1733"/>
</dbReference>
<protein>
    <recommendedName>
        <fullName evidence="6">Nipped-B protein</fullName>
    </recommendedName>
</protein>
<dbReference type="CDD" id="cd23958">
    <property type="entry name" value="SCC2"/>
    <property type="match status" value="1"/>
</dbReference>
<feature type="domain" description="Sister chromatid cohesion C-terminal" evidence="8">
    <location>
        <begin position="1597"/>
        <end position="1781"/>
    </location>
</feature>
<keyword evidence="10" id="KW-1185">Reference proteome</keyword>
<dbReference type="InParanoid" id="B4JPM4"/>
<dbReference type="InterPro" id="IPR026003">
    <property type="entry name" value="Cohesin_HEAT"/>
</dbReference>
<evidence type="ECO:0000256" key="5">
    <source>
        <dbReference type="ARBA" id="ARBA00023306"/>
    </source>
</evidence>
<evidence type="ECO:0000256" key="7">
    <source>
        <dbReference type="SAM" id="MobiDB-lite"/>
    </source>
</evidence>
<accession>B4JPM4</accession>
<feature type="region of interest" description="Disordered" evidence="7">
    <location>
        <begin position="2004"/>
        <end position="2057"/>
    </location>
</feature>
<dbReference type="InterPro" id="IPR024986">
    <property type="entry name" value="Nipped-B_C"/>
</dbReference>
<feature type="region of interest" description="Disordered" evidence="7">
    <location>
        <begin position="255"/>
        <end position="289"/>
    </location>
</feature>
<feature type="compositionally biased region" description="Acidic residues" evidence="7">
    <location>
        <begin position="2045"/>
        <end position="2057"/>
    </location>
</feature>
<name>B4JPM4_DROGR</name>
<evidence type="ECO:0000256" key="4">
    <source>
        <dbReference type="ARBA" id="ARBA00023242"/>
    </source>
</evidence>
<evidence type="ECO:0000259" key="8">
    <source>
        <dbReference type="Pfam" id="PF12830"/>
    </source>
</evidence>
<dbReference type="GO" id="GO:0140588">
    <property type="term" value="P:chromatin looping"/>
    <property type="evidence" value="ECO:0007669"/>
    <property type="project" value="InterPro"/>
</dbReference>
<dbReference type="eggNOG" id="KOG1020">
    <property type="taxonomic scope" value="Eukaryota"/>
</dbReference>
<dbReference type="GO" id="GO:0090694">
    <property type="term" value="C:Scc2-Scc4 cohesin loading complex"/>
    <property type="evidence" value="ECO:0007669"/>
    <property type="project" value="TreeGrafter"/>
</dbReference>
<dbReference type="GO" id="GO:0010468">
    <property type="term" value="P:regulation of gene expression"/>
    <property type="evidence" value="ECO:0007669"/>
    <property type="project" value="InterPro"/>
</dbReference>
<dbReference type="HOGENOM" id="CLU_000763_1_0_1"/>
<dbReference type="STRING" id="7222.B4JPM4"/>
<organism evidence="10">
    <name type="scientific">Drosophila grimshawi</name>
    <name type="common">Hawaiian fruit fly</name>
    <name type="synonym">Idiomyia grimshawi</name>
    <dbReference type="NCBI Taxonomy" id="7222"/>
    <lineage>
        <taxon>Eukaryota</taxon>
        <taxon>Metazoa</taxon>
        <taxon>Ecdysozoa</taxon>
        <taxon>Arthropoda</taxon>
        <taxon>Hexapoda</taxon>
        <taxon>Insecta</taxon>
        <taxon>Pterygota</taxon>
        <taxon>Neoptera</taxon>
        <taxon>Endopterygota</taxon>
        <taxon>Diptera</taxon>
        <taxon>Brachycera</taxon>
        <taxon>Muscomorpha</taxon>
        <taxon>Ephydroidea</taxon>
        <taxon>Drosophilidae</taxon>
        <taxon>Drosophila</taxon>
        <taxon>Hawaiian Drosophila</taxon>
    </lineage>
</organism>
<keyword evidence="3 6" id="KW-0677">Repeat</keyword>
<gene>
    <name evidence="9" type="primary">Dgri\GH13548</name>
    <name evidence="9" type="ORF">Dgri_GH13548</name>
</gene>
<evidence type="ECO:0000256" key="3">
    <source>
        <dbReference type="ARBA" id="ARBA00022737"/>
    </source>
</evidence>
<evidence type="ECO:0000313" key="10">
    <source>
        <dbReference type="Proteomes" id="UP000001070"/>
    </source>
</evidence>
<dbReference type="GO" id="GO:0071169">
    <property type="term" value="P:establishment of protein localization to chromatin"/>
    <property type="evidence" value="ECO:0007669"/>
    <property type="project" value="TreeGrafter"/>
</dbReference>
<keyword evidence="4 6" id="KW-0539">Nucleus</keyword>
<feature type="compositionally biased region" description="Low complexity" evidence="7">
    <location>
        <begin position="2015"/>
        <end position="2033"/>
    </location>
</feature>
<dbReference type="GO" id="GO:0034088">
    <property type="term" value="P:maintenance of mitotic sister chromatid cohesion"/>
    <property type="evidence" value="ECO:0000250"/>
    <property type="project" value="UniProtKB"/>
</dbReference>
<dbReference type="EMBL" id="CH916372">
    <property type="protein sequence ID" value="EDV98854.1"/>
    <property type="molecule type" value="Genomic_DNA"/>
</dbReference>
<evidence type="ECO:0000313" key="9">
    <source>
        <dbReference type="EMBL" id="EDV98854.1"/>
    </source>
</evidence>
<dbReference type="PhylomeDB" id="B4JPM4"/>
<dbReference type="InterPro" id="IPR033031">
    <property type="entry name" value="Scc2/Nipped-B"/>
</dbReference>
<feature type="compositionally biased region" description="Basic and acidic residues" evidence="7">
    <location>
        <begin position="262"/>
        <end position="279"/>
    </location>
</feature>
<dbReference type="InterPro" id="IPR016024">
    <property type="entry name" value="ARM-type_fold"/>
</dbReference>
<evidence type="ECO:0000256" key="1">
    <source>
        <dbReference type="ARBA" id="ARBA00004123"/>
    </source>
</evidence>
<comment type="subcellular location">
    <subcellularLocation>
        <location evidence="1 6">Nucleus</location>
    </subcellularLocation>
</comment>
<dbReference type="GO" id="GO:0003682">
    <property type="term" value="F:chromatin binding"/>
    <property type="evidence" value="ECO:0007669"/>
    <property type="project" value="TreeGrafter"/>
</dbReference>
<dbReference type="Pfam" id="PF12830">
    <property type="entry name" value="Nipped-B_C"/>
    <property type="match status" value="1"/>
</dbReference>
<evidence type="ECO:0000256" key="6">
    <source>
        <dbReference type="RuleBase" id="RU364107"/>
    </source>
</evidence>
<proteinExistence type="inferred from homology"/>
<dbReference type="SUPFAM" id="SSF48371">
    <property type="entry name" value="ARM repeat"/>
    <property type="match status" value="1"/>
</dbReference>
<evidence type="ECO:0000256" key="2">
    <source>
        <dbReference type="ARBA" id="ARBA00009252"/>
    </source>
</evidence>
<reference evidence="9 10" key="1">
    <citation type="journal article" date="2007" name="Nature">
        <title>Evolution of genes and genomes on the Drosophila phylogeny.</title>
        <authorList>
            <consortium name="Drosophila 12 Genomes Consortium"/>
            <person name="Clark A.G."/>
            <person name="Eisen M.B."/>
            <person name="Smith D.R."/>
            <person name="Bergman C.M."/>
            <person name="Oliver B."/>
            <person name="Markow T.A."/>
            <person name="Kaufman T.C."/>
            <person name="Kellis M."/>
            <person name="Gelbart W."/>
            <person name="Iyer V.N."/>
            <person name="Pollard D.A."/>
            <person name="Sackton T.B."/>
            <person name="Larracuente A.M."/>
            <person name="Singh N.D."/>
            <person name="Abad J.P."/>
            <person name="Abt D.N."/>
            <person name="Adryan B."/>
            <person name="Aguade M."/>
            <person name="Akashi H."/>
            <person name="Anderson W.W."/>
            <person name="Aquadro C.F."/>
            <person name="Ardell D.H."/>
            <person name="Arguello R."/>
            <person name="Artieri C.G."/>
            <person name="Barbash D.A."/>
            <person name="Barker D."/>
            <person name="Barsanti P."/>
            <person name="Batterham P."/>
            <person name="Batzoglou S."/>
            <person name="Begun D."/>
            <person name="Bhutkar A."/>
            <person name="Blanco E."/>
            <person name="Bosak S.A."/>
            <person name="Bradley R.K."/>
            <person name="Brand A.D."/>
            <person name="Brent M.R."/>
            <person name="Brooks A.N."/>
            <person name="Brown R.H."/>
            <person name="Butlin R.K."/>
            <person name="Caggese C."/>
            <person name="Calvi B.R."/>
            <person name="Bernardo de Carvalho A."/>
            <person name="Caspi A."/>
            <person name="Castrezana S."/>
            <person name="Celniker S.E."/>
            <person name="Chang J.L."/>
            <person name="Chapple C."/>
            <person name="Chatterji S."/>
            <person name="Chinwalla A."/>
            <person name="Civetta A."/>
            <person name="Clifton S.W."/>
            <person name="Comeron J.M."/>
            <person name="Costello J.C."/>
            <person name="Coyne J.A."/>
            <person name="Daub J."/>
            <person name="David R.G."/>
            <person name="Delcher A.L."/>
            <person name="Delehaunty K."/>
            <person name="Do C.B."/>
            <person name="Ebling H."/>
            <person name="Edwards K."/>
            <person name="Eickbush T."/>
            <person name="Evans J.D."/>
            <person name="Filipski A."/>
            <person name="Findeiss S."/>
            <person name="Freyhult E."/>
            <person name="Fulton L."/>
            <person name="Fulton R."/>
            <person name="Garcia A.C."/>
            <person name="Gardiner A."/>
            <person name="Garfield D.A."/>
            <person name="Garvin B.E."/>
            <person name="Gibson G."/>
            <person name="Gilbert D."/>
            <person name="Gnerre S."/>
            <person name="Godfrey J."/>
            <person name="Good R."/>
            <person name="Gotea V."/>
            <person name="Gravely B."/>
            <person name="Greenberg A.J."/>
            <person name="Griffiths-Jones S."/>
            <person name="Gross S."/>
            <person name="Guigo R."/>
            <person name="Gustafson E.A."/>
            <person name="Haerty W."/>
            <person name="Hahn M.W."/>
            <person name="Halligan D.L."/>
            <person name="Halpern A.L."/>
            <person name="Halter G.M."/>
            <person name="Han M.V."/>
            <person name="Heger A."/>
            <person name="Hillier L."/>
            <person name="Hinrichs A.S."/>
            <person name="Holmes I."/>
            <person name="Hoskins R.A."/>
            <person name="Hubisz M.J."/>
            <person name="Hultmark D."/>
            <person name="Huntley M.A."/>
            <person name="Jaffe D.B."/>
            <person name="Jagadeeshan S."/>
            <person name="Jeck W.R."/>
            <person name="Johnson J."/>
            <person name="Jones C.D."/>
            <person name="Jordan W.C."/>
            <person name="Karpen G.H."/>
            <person name="Kataoka E."/>
            <person name="Keightley P.D."/>
            <person name="Kheradpour P."/>
            <person name="Kirkness E.F."/>
            <person name="Koerich L.B."/>
            <person name="Kristiansen K."/>
            <person name="Kudrna D."/>
            <person name="Kulathinal R.J."/>
            <person name="Kumar S."/>
            <person name="Kwok R."/>
            <person name="Lander E."/>
            <person name="Langley C.H."/>
            <person name="Lapoint R."/>
            <person name="Lazzaro B.P."/>
            <person name="Lee S.J."/>
            <person name="Levesque L."/>
            <person name="Li R."/>
            <person name="Lin C.F."/>
            <person name="Lin M.F."/>
            <person name="Lindblad-Toh K."/>
            <person name="Llopart A."/>
            <person name="Long M."/>
            <person name="Low L."/>
            <person name="Lozovsky E."/>
            <person name="Lu J."/>
            <person name="Luo M."/>
            <person name="Machado C.A."/>
            <person name="Makalowski W."/>
            <person name="Marzo M."/>
            <person name="Matsuda M."/>
            <person name="Matzkin L."/>
            <person name="McAllister B."/>
            <person name="McBride C.S."/>
            <person name="McKernan B."/>
            <person name="McKernan K."/>
            <person name="Mendez-Lago M."/>
            <person name="Minx P."/>
            <person name="Mollenhauer M.U."/>
            <person name="Montooth K."/>
            <person name="Mount S.M."/>
            <person name="Mu X."/>
            <person name="Myers E."/>
            <person name="Negre B."/>
            <person name="Newfeld S."/>
            <person name="Nielsen R."/>
            <person name="Noor M.A."/>
            <person name="O'Grady P."/>
            <person name="Pachter L."/>
            <person name="Papaceit M."/>
            <person name="Parisi M.J."/>
            <person name="Parisi M."/>
            <person name="Parts L."/>
            <person name="Pedersen J.S."/>
            <person name="Pesole G."/>
            <person name="Phillippy A.M."/>
            <person name="Ponting C.P."/>
            <person name="Pop M."/>
            <person name="Porcelli D."/>
            <person name="Powell J.R."/>
            <person name="Prohaska S."/>
            <person name="Pruitt K."/>
            <person name="Puig M."/>
            <person name="Quesneville H."/>
            <person name="Ram K.R."/>
            <person name="Rand D."/>
            <person name="Rasmussen M.D."/>
            <person name="Reed L.K."/>
            <person name="Reenan R."/>
            <person name="Reily A."/>
            <person name="Remington K.A."/>
            <person name="Rieger T.T."/>
            <person name="Ritchie M.G."/>
            <person name="Robin C."/>
            <person name="Rogers Y.H."/>
            <person name="Rohde C."/>
            <person name="Rozas J."/>
            <person name="Rubenfield M.J."/>
            <person name="Ruiz A."/>
            <person name="Russo S."/>
            <person name="Salzberg S.L."/>
            <person name="Sanchez-Gracia A."/>
            <person name="Saranga D.J."/>
            <person name="Sato H."/>
            <person name="Schaeffer S.W."/>
            <person name="Schatz M.C."/>
            <person name="Schlenke T."/>
            <person name="Schwartz R."/>
            <person name="Segarra C."/>
            <person name="Singh R.S."/>
            <person name="Sirot L."/>
            <person name="Sirota M."/>
            <person name="Sisneros N.B."/>
            <person name="Smith C.D."/>
            <person name="Smith T.F."/>
            <person name="Spieth J."/>
            <person name="Stage D.E."/>
            <person name="Stark A."/>
            <person name="Stephan W."/>
            <person name="Strausberg R.L."/>
            <person name="Strempel S."/>
            <person name="Sturgill D."/>
            <person name="Sutton G."/>
            <person name="Sutton G.G."/>
            <person name="Tao W."/>
            <person name="Teichmann S."/>
            <person name="Tobari Y.N."/>
            <person name="Tomimura Y."/>
            <person name="Tsolas J.M."/>
            <person name="Valente V.L."/>
            <person name="Venter E."/>
            <person name="Venter J.C."/>
            <person name="Vicario S."/>
            <person name="Vieira F.G."/>
            <person name="Vilella A.J."/>
            <person name="Villasante A."/>
            <person name="Walenz B."/>
            <person name="Wang J."/>
            <person name="Wasserman M."/>
            <person name="Watts T."/>
            <person name="Wilson D."/>
            <person name="Wilson R.K."/>
            <person name="Wing R.A."/>
            <person name="Wolfner M.F."/>
            <person name="Wong A."/>
            <person name="Wong G.K."/>
            <person name="Wu C.I."/>
            <person name="Wu G."/>
            <person name="Yamamoto D."/>
            <person name="Yang H.P."/>
            <person name="Yang S.P."/>
            <person name="Yorke J.A."/>
            <person name="Yoshida K."/>
            <person name="Zdobnov E."/>
            <person name="Zhang P."/>
            <person name="Zhang Y."/>
            <person name="Zimin A.V."/>
            <person name="Baldwin J."/>
            <person name="Abdouelleil A."/>
            <person name="Abdulkadir J."/>
            <person name="Abebe A."/>
            <person name="Abera B."/>
            <person name="Abreu J."/>
            <person name="Acer S.C."/>
            <person name="Aftuck L."/>
            <person name="Alexander A."/>
            <person name="An P."/>
            <person name="Anderson E."/>
            <person name="Anderson S."/>
            <person name="Arachi H."/>
            <person name="Azer M."/>
            <person name="Bachantsang P."/>
            <person name="Barry A."/>
            <person name="Bayul T."/>
            <person name="Berlin A."/>
            <person name="Bessette D."/>
            <person name="Bloom T."/>
            <person name="Blye J."/>
            <person name="Boguslavskiy L."/>
            <person name="Bonnet C."/>
            <person name="Boukhgalter B."/>
            <person name="Bourzgui I."/>
            <person name="Brown A."/>
            <person name="Cahill P."/>
            <person name="Channer S."/>
            <person name="Cheshatsang Y."/>
            <person name="Chuda L."/>
            <person name="Citroen M."/>
            <person name="Collymore A."/>
            <person name="Cooke P."/>
            <person name="Costello M."/>
            <person name="D'Aco K."/>
            <person name="Daza R."/>
            <person name="De Haan G."/>
            <person name="DeGray S."/>
            <person name="DeMaso C."/>
            <person name="Dhargay N."/>
            <person name="Dooley K."/>
            <person name="Dooley E."/>
            <person name="Doricent M."/>
            <person name="Dorje P."/>
            <person name="Dorjee K."/>
            <person name="Dupes A."/>
            <person name="Elong R."/>
            <person name="Falk J."/>
            <person name="Farina A."/>
            <person name="Faro S."/>
            <person name="Ferguson D."/>
            <person name="Fisher S."/>
            <person name="Foley C.D."/>
            <person name="Franke A."/>
            <person name="Friedrich D."/>
            <person name="Gadbois L."/>
            <person name="Gearin G."/>
            <person name="Gearin C.R."/>
            <person name="Giannoukos G."/>
            <person name="Goode T."/>
            <person name="Graham J."/>
            <person name="Grandbois E."/>
            <person name="Grewal S."/>
            <person name="Gyaltsen K."/>
            <person name="Hafez N."/>
            <person name="Hagos B."/>
            <person name="Hall J."/>
            <person name="Henson C."/>
            <person name="Hollinger A."/>
            <person name="Honan T."/>
            <person name="Huard M.D."/>
            <person name="Hughes L."/>
            <person name="Hurhula B."/>
            <person name="Husby M.E."/>
            <person name="Kamat A."/>
            <person name="Kanga B."/>
            <person name="Kashin S."/>
            <person name="Khazanovich D."/>
            <person name="Kisner P."/>
            <person name="Lance K."/>
            <person name="Lara M."/>
            <person name="Lee W."/>
            <person name="Lennon N."/>
            <person name="Letendre F."/>
            <person name="LeVine R."/>
            <person name="Lipovsky A."/>
            <person name="Liu X."/>
            <person name="Liu J."/>
            <person name="Liu S."/>
            <person name="Lokyitsang T."/>
            <person name="Lokyitsang Y."/>
            <person name="Lubonja R."/>
            <person name="Lui A."/>
            <person name="MacDonald P."/>
            <person name="Magnisalis V."/>
            <person name="Maru K."/>
            <person name="Matthews C."/>
            <person name="McCusker W."/>
            <person name="McDonough S."/>
            <person name="Mehta T."/>
            <person name="Meldrim J."/>
            <person name="Meneus L."/>
            <person name="Mihai O."/>
            <person name="Mihalev A."/>
            <person name="Mihova T."/>
            <person name="Mittelman R."/>
            <person name="Mlenga V."/>
            <person name="Montmayeur A."/>
            <person name="Mulrain L."/>
            <person name="Navidi A."/>
            <person name="Naylor J."/>
            <person name="Negash T."/>
            <person name="Nguyen T."/>
            <person name="Nguyen N."/>
            <person name="Nicol R."/>
            <person name="Norbu C."/>
            <person name="Norbu N."/>
            <person name="Novod N."/>
            <person name="O'Neill B."/>
            <person name="Osman S."/>
            <person name="Markiewicz E."/>
            <person name="Oyono O.L."/>
            <person name="Patti C."/>
            <person name="Phunkhang P."/>
            <person name="Pierre F."/>
            <person name="Priest M."/>
            <person name="Raghuraman S."/>
            <person name="Rege F."/>
            <person name="Reyes R."/>
            <person name="Rise C."/>
            <person name="Rogov P."/>
            <person name="Ross K."/>
            <person name="Ryan E."/>
            <person name="Settipalli S."/>
            <person name="Shea T."/>
            <person name="Sherpa N."/>
            <person name="Shi L."/>
            <person name="Shih D."/>
            <person name="Sparrow T."/>
            <person name="Spaulding J."/>
            <person name="Stalker J."/>
            <person name="Stange-Thomann N."/>
            <person name="Stavropoulos S."/>
            <person name="Stone C."/>
            <person name="Strader C."/>
            <person name="Tesfaye S."/>
            <person name="Thomson T."/>
            <person name="Thoulutsang Y."/>
            <person name="Thoulutsang D."/>
            <person name="Topham K."/>
            <person name="Topping I."/>
            <person name="Tsamla T."/>
            <person name="Vassiliev H."/>
            <person name="Vo A."/>
            <person name="Wangchuk T."/>
            <person name="Wangdi T."/>
            <person name="Weiand M."/>
            <person name="Wilkinson J."/>
            <person name="Wilson A."/>
            <person name="Yadav S."/>
            <person name="Young G."/>
            <person name="Yu Q."/>
            <person name="Zembek L."/>
            <person name="Zhong D."/>
            <person name="Zimmer A."/>
            <person name="Zwirko Z."/>
            <person name="Jaffe D.B."/>
            <person name="Alvarez P."/>
            <person name="Brockman W."/>
            <person name="Butler J."/>
            <person name="Chin C."/>
            <person name="Gnerre S."/>
            <person name="Grabherr M."/>
            <person name="Kleber M."/>
            <person name="Mauceli E."/>
            <person name="MacCallum I."/>
        </authorList>
    </citation>
    <scope>NUCLEOTIDE SEQUENCE [LARGE SCALE GENOMIC DNA]</scope>
    <source>
        <strain evidence="10">Tucson 15287-2541.00</strain>
    </source>
</reference>
<dbReference type="GO" id="GO:1990414">
    <property type="term" value="P:replication-born double-strand break repair via sister chromatid exchange"/>
    <property type="evidence" value="ECO:0007669"/>
    <property type="project" value="TreeGrafter"/>
</dbReference>
<keyword evidence="5 6" id="KW-0131">Cell cycle</keyword>
<dbReference type="OrthoDB" id="418242at2759"/>
<dbReference type="PANTHER" id="PTHR21704:SF18">
    <property type="entry name" value="NIPPED-B-LIKE PROTEIN"/>
    <property type="match status" value="1"/>
</dbReference>
<sequence length="2057" mass="233395">MGDRDIPSVPVTTLAGLTSTSDLLSELPVSDCLQSAASFNKSLLFHSLVANESNNLLSVRDENLVRQLVNAIEQTNSDNIELKPQYTIQQHGANISTYPELLQGIYNYRPTVFNTPRRTVINDRTSQQHFAEHSPSEQHPLHSQQIGLSNDICQAPFNLNVQQQQQQKHHHSNTKDYIDQSIGMDVTSLLPPDQRETRQRLQVGSIDNVIQNVQGMEITNQPSLVMPAEHHQQQSSVIQAVNQHGHQSQTYYQYPNQQQQQQHKDPIDTTKQQSTKDTKPTSAISSNQQFNKMSTDALQPIAFQCQAATTTTSTIQGNFQNVLNLQRQQIADGATQQQQQQQLQLQQQQLQQQHQQQYAKPQSPAQQFYNASTSLASCNNNNGSSSGATFGHDFNQSTNATSTATSTSTSSSGKSQVRVCINRLNVEDARLMQQSIKKFVQKSPELARNIGLLRDASNKSNDSEYLSLAAEFNSTTTDAAHSSAASVDMFTVIKADEKRSTTKRKLAISLGDIPPEQIFSKPKLRRVERIMALSTTKCTKEEVTRSQTYQQFMRNMEQIIELLDDTESPNFDSEDVDDNIECISPKLLNTMSDDVAKLKAKQALDSIPKNKLTLLINYAMRNVYLARNYSAGPEDEDEIVDDEVIDKILNAMDACLLICNIYSTVSDLKFLQEDNISHIIKFAQFQLRETIFPLHDPVYTVKSVKKSTQRKKTKSHQSHHRSLQIFYSKVVELLKVFVALFDKCIFVDTIVLPLSTLAIEPFFVDNIETLQFVCLELVTTIFRKERYDKIRNSILGDILSSIDRLPSSKKNLRPYKLTNNGGNIQMVTALVLQLIQCATILTDSLSDKISTKSIHDFDDDLPSGASQIVKPNQDLLVLNKYDVAVSIGGNFLTTFLNKCKSRSNETDFRPLFENFIHDLLATVNKPEWPASELLLSLLGTMLVRYVSNKTIEQSIRLVSLDYLGIVAARLRKDTVESRCKVNIIDSMIKSIKAEQEKEGDLPITNTKIELHPEEQRTEFLQKILLDFLAVNAQEENLIWDYARHFYLAQWYRDVIYQRRRIKEGEQGFALKKPKSHLKHRSGDYSDSSDSGSCDENDPEDSNKNRNRSVDVVDYELNLEIFNVLEERKQYFISKIKPYSVVGDHSHTSHQHIKTYIDYNNAQLIAQYLATKRPFSQSFDGCLKKIILVVNEPSIAVRTRAMKCLANIVEVDPLVLKRKDMQMGVNQKFLDTAISVREAAVDLVGKFVLSNQELIDQYYDMLSTRILDTGVSVRKRVIKILRDICIEYPDFEKIPEICVKMIRRVNDEEGIQKLVTEVFMKMWFTPCIKNDKHGIQRKINQIIDVVNTAHDTGTTWLEGLLMSIFKPKENMLKLDGSAQEPVKKNTEPPQEIVLACQQLADGLVDRLIELEDTDNARMLGCITTLHLLAKVRPQLLIRHAMTIEPYLNIKCHSASAAKFICAVADILEKVVPLVNNASESFLASLEEHLMLLVVSRNQAEVTSCVSCLGALVNKITKNYKLIRDCFQKFYRVLDLSRNQVVQNGFNIDNIYTPSFRRSLFTIGILMRYFDFKSPLALGEKQSKHEDLKEMNDVSSGMASRIIQLYLEEILDCFLNRDDSVRLWAVKVVQIVLRQGLVHPVRMVPYLICLSTDCKVESAHRADALLKDIDKTYSGFVNMKVQFGLQLCFKLQEILQVNSKAKIEIIRGYAKRGPDQVTTALNDFLYSLLRTTKPQRRALVQTVTKQFDDQKTSLQQMLYIADNLAYFPYAVQDEPLYLIHQIDLLISMAGTHLLTTFKEHLRPSEKGGDVLEDDDDEEDPHVLFNRLPEDMTEIKKCITSAQACMLLLVLKEHLKDMYGLTDGKISRYSPSEQKIYEKAITRRTVADFNPRSTIDVIKKQHTQNYTSTESECISRTLTNEEKMDLVAKYLDFKQLMLKLDPEDADSDADESREKSKLNSSGLLDDSIPLNSSRPSQMQNDKPNSVTTPNVINSNIQASTAFVMQDIPGADTTPTTRPAKSALSPAKLLARKPSQQRSKKKRRKIVSSDDDDDYSGDDYA</sequence>
<dbReference type="OMA" id="GSTDWPA"/>
<feature type="compositionally biased region" description="Polar residues" evidence="7">
    <location>
        <begin position="1966"/>
        <end position="1987"/>
    </location>
</feature>
<dbReference type="GO" id="GO:0061775">
    <property type="term" value="F:cohesin loader activity"/>
    <property type="evidence" value="ECO:0007669"/>
    <property type="project" value="InterPro"/>
</dbReference>
<dbReference type="PANTHER" id="PTHR21704">
    <property type="entry name" value="NIPPED-B-LIKE PROTEIN DELANGIN SCC2-RELATED"/>
    <property type="match status" value="1"/>
</dbReference>
<feature type="region of interest" description="Disordered" evidence="7">
    <location>
        <begin position="1072"/>
        <end position="1106"/>
    </location>
</feature>
<dbReference type="GO" id="GO:0034087">
    <property type="term" value="P:establishment of mitotic sister chromatid cohesion"/>
    <property type="evidence" value="ECO:0007669"/>
    <property type="project" value="TreeGrafter"/>
</dbReference>
<dbReference type="Proteomes" id="UP000001070">
    <property type="component" value="Unassembled WGS sequence"/>
</dbReference>
<feature type="region of interest" description="Disordered" evidence="7">
    <location>
        <begin position="1940"/>
        <end position="1987"/>
    </location>
</feature>
<comment type="similarity">
    <text evidence="2 6">Belongs to the SCC2/Nipped-B family.</text>
</comment>